<dbReference type="Proteomes" id="UP001044222">
    <property type="component" value="Chromosome 14"/>
</dbReference>
<reference evidence="2" key="1">
    <citation type="submission" date="2021-01" db="EMBL/GenBank/DDBJ databases">
        <title>A chromosome-scale assembly of European eel, Anguilla anguilla.</title>
        <authorList>
            <person name="Henkel C."/>
            <person name="Jong-Raadsen S.A."/>
            <person name="Dufour S."/>
            <person name="Weltzien F.-A."/>
            <person name="Palstra A.P."/>
            <person name="Pelster B."/>
            <person name="Spaink H.P."/>
            <person name="Van Den Thillart G.E."/>
            <person name="Jansen H."/>
            <person name="Zahm M."/>
            <person name="Klopp C."/>
            <person name="Cedric C."/>
            <person name="Louis A."/>
            <person name="Berthelot C."/>
            <person name="Parey E."/>
            <person name="Roest Crollius H."/>
            <person name="Montfort J."/>
            <person name="Robinson-Rechavi M."/>
            <person name="Bucao C."/>
            <person name="Bouchez O."/>
            <person name="Gislard M."/>
            <person name="Lluch J."/>
            <person name="Milhes M."/>
            <person name="Lampietro C."/>
            <person name="Lopez Roques C."/>
            <person name="Donnadieu C."/>
            <person name="Braasch I."/>
            <person name="Desvignes T."/>
            <person name="Postlethwait J."/>
            <person name="Bobe J."/>
            <person name="Guiguen Y."/>
            <person name="Dirks R."/>
        </authorList>
    </citation>
    <scope>NUCLEOTIDE SEQUENCE</scope>
    <source>
        <strain evidence="2">Tag_6206</strain>
        <tissue evidence="2">Liver</tissue>
    </source>
</reference>
<comment type="caution">
    <text evidence="2">The sequence shown here is derived from an EMBL/GenBank/DDBJ whole genome shotgun (WGS) entry which is preliminary data.</text>
</comment>
<keyword evidence="3" id="KW-1185">Reference proteome</keyword>
<protein>
    <submittedName>
        <fullName evidence="2">Uncharacterized protein</fullName>
    </submittedName>
</protein>
<gene>
    <name evidence="2" type="ORF">ANANG_G00254520</name>
</gene>
<name>A0A9D3LSW3_ANGAN</name>
<feature type="region of interest" description="Disordered" evidence="1">
    <location>
        <begin position="61"/>
        <end position="95"/>
    </location>
</feature>
<sequence>MTGASLRRPARGLAQEAEKGGWRLWLRRCGGRVGKHPLHPKQQQGVAAGLLDQFEPLCVPGVEAPSPAHTGVEQDTGHNDLVEQGQHPATHTEGT</sequence>
<dbReference type="AlphaFoldDB" id="A0A9D3LSW3"/>
<proteinExistence type="predicted"/>
<organism evidence="2 3">
    <name type="scientific">Anguilla anguilla</name>
    <name type="common">European freshwater eel</name>
    <name type="synonym">Muraena anguilla</name>
    <dbReference type="NCBI Taxonomy" id="7936"/>
    <lineage>
        <taxon>Eukaryota</taxon>
        <taxon>Metazoa</taxon>
        <taxon>Chordata</taxon>
        <taxon>Craniata</taxon>
        <taxon>Vertebrata</taxon>
        <taxon>Euteleostomi</taxon>
        <taxon>Actinopterygii</taxon>
        <taxon>Neopterygii</taxon>
        <taxon>Teleostei</taxon>
        <taxon>Anguilliformes</taxon>
        <taxon>Anguillidae</taxon>
        <taxon>Anguilla</taxon>
    </lineage>
</organism>
<evidence type="ECO:0000313" key="3">
    <source>
        <dbReference type="Proteomes" id="UP001044222"/>
    </source>
</evidence>
<dbReference type="EMBL" id="JAFIRN010000014">
    <property type="protein sequence ID" value="KAG5836420.1"/>
    <property type="molecule type" value="Genomic_DNA"/>
</dbReference>
<evidence type="ECO:0000256" key="1">
    <source>
        <dbReference type="SAM" id="MobiDB-lite"/>
    </source>
</evidence>
<accession>A0A9D3LSW3</accession>
<evidence type="ECO:0000313" key="2">
    <source>
        <dbReference type="EMBL" id="KAG5836420.1"/>
    </source>
</evidence>